<evidence type="ECO:0000313" key="3">
    <source>
        <dbReference type="Proteomes" id="UP001278500"/>
    </source>
</evidence>
<name>A0AAE0MPP5_9PEZI</name>
<dbReference type="GeneID" id="87860092"/>
<sequence length="107" mass="11853">MGAHLTNNLLFLPSACLRTACALHPWNPACFDWERSSHQTHEMRSRVCQTASVCSFVHPPFVRCSPHFQTLVGGWNIHEGIALKISSGRQGVTAWLAPYSSHHGTSD</sequence>
<evidence type="ECO:0000256" key="1">
    <source>
        <dbReference type="SAM" id="SignalP"/>
    </source>
</evidence>
<dbReference type="EMBL" id="JAUEPP010000007">
    <property type="protein sequence ID" value="KAK3338945.1"/>
    <property type="molecule type" value="Genomic_DNA"/>
</dbReference>
<protein>
    <recommendedName>
        <fullName evidence="4">Secreted protein</fullName>
    </recommendedName>
</protein>
<proteinExistence type="predicted"/>
<dbReference type="AlphaFoldDB" id="A0AAE0MPP5"/>
<evidence type="ECO:0008006" key="4">
    <source>
        <dbReference type="Google" id="ProtNLM"/>
    </source>
</evidence>
<accession>A0AAE0MPP5</accession>
<organism evidence="2 3">
    <name type="scientific">Neurospora tetraspora</name>
    <dbReference type="NCBI Taxonomy" id="94610"/>
    <lineage>
        <taxon>Eukaryota</taxon>
        <taxon>Fungi</taxon>
        <taxon>Dikarya</taxon>
        <taxon>Ascomycota</taxon>
        <taxon>Pezizomycotina</taxon>
        <taxon>Sordariomycetes</taxon>
        <taxon>Sordariomycetidae</taxon>
        <taxon>Sordariales</taxon>
        <taxon>Sordariaceae</taxon>
        <taxon>Neurospora</taxon>
    </lineage>
</organism>
<dbReference type="Proteomes" id="UP001278500">
    <property type="component" value="Unassembled WGS sequence"/>
</dbReference>
<reference evidence="2" key="2">
    <citation type="submission" date="2023-06" db="EMBL/GenBank/DDBJ databases">
        <authorList>
            <consortium name="Lawrence Berkeley National Laboratory"/>
            <person name="Haridas S."/>
            <person name="Hensen N."/>
            <person name="Bonometti L."/>
            <person name="Westerberg I."/>
            <person name="Brannstrom I.O."/>
            <person name="Guillou S."/>
            <person name="Cros-Aarteil S."/>
            <person name="Calhoun S."/>
            <person name="Kuo A."/>
            <person name="Mondo S."/>
            <person name="Pangilinan J."/>
            <person name="Riley R."/>
            <person name="Labutti K."/>
            <person name="Andreopoulos B."/>
            <person name="Lipzen A."/>
            <person name="Chen C."/>
            <person name="Yanf M."/>
            <person name="Daum C."/>
            <person name="Ng V."/>
            <person name="Clum A."/>
            <person name="Steindorff A."/>
            <person name="Ohm R."/>
            <person name="Martin F."/>
            <person name="Silar P."/>
            <person name="Natvig D."/>
            <person name="Lalanne C."/>
            <person name="Gautier V."/>
            <person name="Ament-Velasquez S.L."/>
            <person name="Kruys A."/>
            <person name="Hutchinson M.I."/>
            <person name="Powell A.J."/>
            <person name="Barry K."/>
            <person name="Miller A.N."/>
            <person name="Grigoriev I.V."/>
            <person name="Debuchy R."/>
            <person name="Gladieux P."/>
            <person name="Thoren M.H."/>
            <person name="Johannesson H."/>
        </authorList>
    </citation>
    <scope>NUCLEOTIDE SEQUENCE</scope>
    <source>
        <strain evidence="2">CBS 560.94</strain>
    </source>
</reference>
<comment type="caution">
    <text evidence="2">The sequence shown here is derived from an EMBL/GenBank/DDBJ whole genome shotgun (WGS) entry which is preliminary data.</text>
</comment>
<keyword evidence="3" id="KW-1185">Reference proteome</keyword>
<evidence type="ECO:0000313" key="2">
    <source>
        <dbReference type="EMBL" id="KAK3338945.1"/>
    </source>
</evidence>
<dbReference type="RefSeq" id="XP_062678305.1">
    <property type="nucleotide sequence ID" value="XM_062822938.1"/>
</dbReference>
<keyword evidence="1" id="KW-0732">Signal</keyword>
<feature type="signal peptide" evidence="1">
    <location>
        <begin position="1"/>
        <end position="22"/>
    </location>
</feature>
<gene>
    <name evidence="2" type="ORF">B0H65DRAFT_285490</name>
</gene>
<feature type="chain" id="PRO_5041993893" description="Secreted protein" evidence="1">
    <location>
        <begin position="23"/>
        <end position="107"/>
    </location>
</feature>
<reference evidence="2" key="1">
    <citation type="journal article" date="2023" name="Mol. Phylogenet. Evol.">
        <title>Genome-scale phylogeny and comparative genomics of the fungal order Sordariales.</title>
        <authorList>
            <person name="Hensen N."/>
            <person name="Bonometti L."/>
            <person name="Westerberg I."/>
            <person name="Brannstrom I.O."/>
            <person name="Guillou S."/>
            <person name="Cros-Aarteil S."/>
            <person name="Calhoun S."/>
            <person name="Haridas S."/>
            <person name="Kuo A."/>
            <person name="Mondo S."/>
            <person name="Pangilinan J."/>
            <person name="Riley R."/>
            <person name="LaButti K."/>
            <person name="Andreopoulos B."/>
            <person name="Lipzen A."/>
            <person name="Chen C."/>
            <person name="Yan M."/>
            <person name="Daum C."/>
            <person name="Ng V."/>
            <person name="Clum A."/>
            <person name="Steindorff A."/>
            <person name="Ohm R.A."/>
            <person name="Martin F."/>
            <person name="Silar P."/>
            <person name="Natvig D.O."/>
            <person name="Lalanne C."/>
            <person name="Gautier V."/>
            <person name="Ament-Velasquez S.L."/>
            <person name="Kruys A."/>
            <person name="Hutchinson M.I."/>
            <person name="Powell A.J."/>
            <person name="Barry K."/>
            <person name="Miller A.N."/>
            <person name="Grigoriev I.V."/>
            <person name="Debuchy R."/>
            <person name="Gladieux P."/>
            <person name="Hiltunen Thoren M."/>
            <person name="Johannesson H."/>
        </authorList>
    </citation>
    <scope>NUCLEOTIDE SEQUENCE</scope>
    <source>
        <strain evidence="2">CBS 560.94</strain>
    </source>
</reference>